<evidence type="ECO:0000256" key="4">
    <source>
        <dbReference type="ARBA" id="ARBA00022692"/>
    </source>
</evidence>
<name>A0ABU2CTQ8_9MICO</name>
<feature type="transmembrane region" description="Helical" evidence="8">
    <location>
        <begin position="184"/>
        <end position="202"/>
    </location>
</feature>
<keyword evidence="4 8" id="KW-0812">Transmembrane</keyword>
<comment type="similarity">
    <text evidence="2">Belongs to the EamA transporter family.</text>
</comment>
<dbReference type="SUPFAM" id="SSF103481">
    <property type="entry name" value="Multidrug resistance efflux transporter EmrE"/>
    <property type="match status" value="2"/>
</dbReference>
<keyword evidence="6 8" id="KW-0472">Membrane</keyword>
<dbReference type="InterPro" id="IPR000620">
    <property type="entry name" value="EamA_dom"/>
</dbReference>
<feature type="compositionally biased region" description="Pro residues" evidence="7">
    <location>
        <begin position="290"/>
        <end position="306"/>
    </location>
</feature>
<dbReference type="RefSeq" id="WP_274993539.1">
    <property type="nucleotide sequence ID" value="NZ_JAJQQP010000005.1"/>
</dbReference>
<dbReference type="InterPro" id="IPR037185">
    <property type="entry name" value="EmrE-like"/>
</dbReference>
<reference evidence="10 11" key="1">
    <citation type="submission" date="2023-07" db="EMBL/GenBank/DDBJ databases">
        <title>Sequencing the genomes of 1000 actinobacteria strains.</title>
        <authorList>
            <person name="Klenk H.-P."/>
        </authorList>
    </citation>
    <scope>NUCLEOTIDE SEQUENCE [LARGE SCALE GENOMIC DNA]</scope>
    <source>
        <strain evidence="10 11">DSM 45554</strain>
    </source>
</reference>
<evidence type="ECO:0000256" key="6">
    <source>
        <dbReference type="ARBA" id="ARBA00023136"/>
    </source>
</evidence>
<evidence type="ECO:0000313" key="10">
    <source>
        <dbReference type="EMBL" id="MDR7384720.1"/>
    </source>
</evidence>
<feature type="transmembrane region" description="Helical" evidence="8">
    <location>
        <begin position="155"/>
        <end position="172"/>
    </location>
</feature>
<keyword evidence="11" id="KW-1185">Reference proteome</keyword>
<feature type="transmembrane region" description="Helical" evidence="8">
    <location>
        <begin position="127"/>
        <end position="143"/>
    </location>
</feature>
<evidence type="ECO:0000313" key="11">
    <source>
        <dbReference type="Proteomes" id="UP001183585"/>
    </source>
</evidence>
<keyword evidence="3" id="KW-1003">Cell membrane</keyword>
<feature type="transmembrane region" description="Helical" evidence="8">
    <location>
        <begin position="43"/>
        <end position="65"/>
    </location>
</feature>
<evidence type="ECO:0000256" key="3">
    <source>
        <dbReference type="ARBA" id="ARBA00022475"/>
    </source>
</evidence>
<evidence type="ECO:0000256" key="5">
    <source>
        <dbReference type="ARBA" id="ARBA00022989"/>
    </source>
</evidence>
<feature type="transmembrane region" description="Helical" evidence="8">
    <location>
        <begin position="102"/>
        <end position="120"/>
    </location>
</feature>
<dbReference type="InterPro" id="IPR051258">
    <property type="entry name" value="Diverse_Substrate_Transporter"/>
</dbReference>
<proteinExistence type="inferred from homology"/>
<dbReference type="Proteomes" id="UP001183585">
    <property type="component" value="Unassembled WGS sequence"/>
</dbReference>
<sequence>MPGRNSFVRRWYGSPVPAPVLVLGSVISVQTGQALGKQLMGVVGSPMGAVTLRLVLAALLLLLVWRPRRLPADRQGRLLVLALGTAIAGMNLVYLALEHLPLGVAMTIQLTGPLVVALATSRRARDVAWGLLAAAGIACFMLPGSSPSGPPSPTGLIFAVLSAVSMGAYLLLSQRTGAHTVGGGPLALAVLWAALVTLPFGLVQSGDRLLRPDALTAGLVVAVLSAALPYSLELTALRRLPARVVGVLQSLEPVAAGLAGLLLLGEQLSTPQWLAVGLITAASAGAVSRPPAPAAGAPPSPPPPCPRGWRRPSTATARTR</sequence>
<dbReference type="EMBL" id="JAVDYE010000001">
    <property type="protein sequence ID" value="MDR7384720.1"/>
    <property type="molecule type" value="Genomic_DNA"/>
</dbReference>
<dbReference type="PANTHER" id="PTHR42920:SF5">
    <property type="entry name" value="EAMA DOMAIN-CONTAINING PROTEIN"/>
    <property type="match status" value="1"/>
</dbReference>
<keyword evidence="5 8" id="KW-1133">Transmembrane helix</keyword>
<comment type="subcellular location">
    <subcellularLocation>
        <location evidence="1">Cell membrane</location>
        <topology evidence="1">Multi-pass membrane protein</topology>
    </subcellularLocation>
</comment>
<feature type="transmembrane region" description="Helical" evidence="8">
    <location>
        <begin position="12"/>
        <end position="31"/>
    </location>
</feature>
<dbReference type="PANTHER" id="PTHR42920">
    <property type="entry name" value="OS03G0707200 PROTEIN-RELATED"/>
    <property type="match status" value="1"/>
</dbReference>
<evidence type="ECO:0000256" key="2">
    <source>
        <dbReference type="ARBA" id="ARBA00007362"/>
    </source>
</evidence>
<evidence type="ECO:0000259" key="9">
    <source>
        <dbReference type="Pfam" id="PF00892"/>
    </source>
</evidence>
<evidence type="ECO:0000256" key="7">
    <source>
        <dbReference type="SAM" id="MobiDB-lite"/>
    </source>
</evidence>
<feature type="domain" description="EamA" evidence="9">
    <location>
        <begin position="154"/>
        <end position="284"/>
    </location>
</feature>
<evidence type="ECO:0000256" key="1">
    <source>
        <dbReference type="ARBA" id="ARBA00004651"/>
    </source>
</evidence>
<feature type="transmembrane region" description="Helical" evidence="8">
    <location>
        <begin position="77"/>
        <end position="96"/>
    </location>
</feature>
<gene>
    <name evidence="10" type="ORF">J2S48_004235</name>
</gene>
<evidence type="ECO:0000256" key="8">
    <source>
        <dbReference type="SAM" id="Phobius"/>
    </source>
</evidence>
<accession>A0ABU2CTQ8</accession>
<protein>
    <submittedName>
        <fullName evidence="10">Inner membrane transporter RhtA</fullName>
    </submittedName>
</protein>
<feature type="region of interest" description="Disordered" evidence="7">
    <location>
        <begin position="287"/>
        <end position="320"/>
    </location>
</feature>
<dbReference type="Pfam" id="PF00892">
    <property type="entry name" value="EamA"/>
    <property type="match status" value="1"/>
</dbReference>
<comment type="caution">
    <text evidence="10">The sequence shown here is derived from an EMBL/GenBank/DDBJ whole genome shotgun (WGS) entry which is preliminary data.</text>
</comment>
<feature type="transmembrane region" description="Helical" evidence="8">
    <location>
        <begin position="214"/>
        <end position="232"/>
    </location>
</feature>
<organism evidence="10 11">
    <name type="scientific">Promicromonospora iranensis</name>
    <dbReference type="NCBI Taxonomy" id="1105144"/>
    <lineage>
        <taxon>Bacteria</taxon>
        <taxon>Bacillati</taxon>
        <taxon>Actinomycetota</taxon>
        <taxon>Actinomycetes</taxon>
        <taxon>Micrococcales</taxon>
        <taxon>Promicromonosporaceae</taxon>
        <taxon>Promicromonospora</taxon>
    </lineage>
</organism>